<evidence type="ECO:0000313" key="1">
    <source>
        <dbReference type="EMBL" id="AOX03896.1"/>
    </source>
</evidence>
<dbReference type="SUPFAM" id="SSF52540">
    <property type="entry name" value="P-loop containing nucleoside triphosphate hydrolases"/>
    <property type="match status" value="1"/>
</dbReference>
<evidence type="ECO:0000313" key="2">
    <source>
        <dbReference type="Proteomes" id="UP000177870"/>
    </source>
</evidence>
<dbReference type="Proteomes" id="UP000177870">
    <property type="component" value="Chromosome"/>
</dbReference>
<dbReference type="STRING" id="1458985.BJP34_34670"/>
<gene>
    <name evidence="1" type="ORF">BJP34_34670</name>
</gene>
<dbReference type="OrthoDB" id="272985at2"/>
<dbReference type="GO" id="GO:0016740">
    <property type="term" value="F:transferase activity"/>
    <property type="evidence" value="ECO:0007669"/>
    <property type="project" value="UniProtKB-KW"/>
</dbReference>
<name>A0A1D8U2G7_9CYAN</name>
<reference evidence="2" key="1">
    <citation type="submission" date="2016-10" db="EMBL/GenBank/DDBJ databases">
        <title>Comparative genomics uncovers the prolific and rare metabolic potential of the cyanobacterial genus Moorea.</title>
        <authorList>
            <person name="Leao T."/>
            <person name="Castelao G."/>
            <person name="Korobeynikov A."/>
            <person name="Monroe E.A."/>
            <person name="Podell S."/>
            <person name="Glukhov E."/>
            <person name="Allen E."/>
            <person name="Gerwick W.H."/>
            <person name="Gerwick L."/>
        </authorList>
    </citation>
    <scope>NUCLEOTIDE SEQUENCE [LARGE SCALE GENOMIC DNA]</scope>
    <source>
        <strain evidence="2">PAL-8-15-08-1</strain>
    </source>
</reference>
<sequence length="255" mass="29929">MTKKTIETSKNKGQIVVLWTAPRSVSTAFEKTFSQRPDTAIIDEPFLDVYYFSKWRCSNRFGDYDRRQDYQPTQVLEEIKSKTEAAPLVFMKEMAYQGLPYIDQDFIASAINTFIVRHPQEVMASWYRVNESPTKEEFGFDALKQMWQIVTEQLEQKPILVEANSFRRHPQKVLSEYCQRIGVKFYPQMLSWNEDKWRECQPDEMESRAKWYKTLDGSSGIVPPTKEKVEIRPEDVGMVEGAQKVYEELSDFAII</sequence>
<dbReference type="InterPro" id="IPR027417">
    <property type="entry name" value="P-loop_NTPase"/>
</dbReference>
<dbReference type="PANTHER" id="PTHR48312:SF1">
    <property type="entry name" value="SULFOTRANSFERASE"/>
    <property type="match status" value="1"/>
</dbReference>
<dbReference type="EMBL" id="CP017599">
    <property type="protein sequence ID" value="AOX03896.1"/>
    <property type="molecule type" value="Genomic_DNA"/>
</dbReference>
<proteinExistence type="predicted"/>
<dbReference type="PANTHER" id="PTHR48312">
    <property type="match status" value="1"/>
</dbReference>
<protein>
    <submittedName>
        <fullName evidence="1">Sulfotransferase family protein</fullName>
    </submittedName>
</protein>
<dbReference type="Gene3D" id="3.40.50.300">
    <property type="entry name" value="P-loop containing nucleotide triphosphate hydrolases"/>
    <property type="match status" value="1"/>
</dbReference>
<dbReference type="KEGG" id="mpro:BJP34_34670"/>
<dbReference type="AlphaFoldDB" id="A0A1D8U2G7"/>
<dbReference type="RefSeq" id="WP_070396262.1">
    <property type="nucleotide sequence ID" value="NZ_CP017599.1"/>
</dbReference>
<dbReference type="Pfam" id="PF19798">
    <property type="entry name" value="Sulfotransfer_5"/>
    <property type="match status" value="1"/>
</dbReference>
<accession>A0A1D8U2G7</accession>
<keyword evidence="1" id="KW-0808">Transferase</keyword>
<organism evidence="1 2">
    <name type="scientific">Moorena producens PAL-8-15-08-1</name>
    <dbReference type="NCBI Taxonomy" id="1458985"/>
    <lineage>
        <taxon>Bacteria</taxon>
        <taxon>Bacillati</taxon>
        <taxon>Cyanobacteriota</taxon>
        <taxon>Cyanophyceae</taxon>
        <taxon>Coleofasciculales</taxon>
        <taxon>Coleofasciculaceae</taxon>
        <taxon>Moorena</taxon>
    </lineage>
</organism>